<evidence type="ECO:0000313" key="2">
    <source>
        <dbReference type="EMBL" id="GBN89600.1"/>
    </source>
</evidence>
<proteinExistence type="predicted"/>
<protein>
    <submittedName>
        <fullName evidence="2">Uncharacterized protein</fullName>
    </submittedName>
</protein>
<feature type="region of interest" description="Disordered" evidence="1">
    <location>
        <begin position="1"/>
        <end position="22"/>
    </location>
</feature>
<dbReference type="Proteomes" id="UP000499080">
    <property type="component" value="Unassembled WGS sequence"/>
</dbReference>
<name>A0A4Y2SQ72_ARAVE</name>
<gene>
    <name evidence="2" type="ORF">AVEN_199394_1</name>
</gene>
<sequence length="116" mass="13022">MHSCSSVASDFEPQDHQSRSRDLTTLAITTLEITKMKENNKNPARQLPRGLVRQQVGGRTLWVLSSACALNQHCSKSDITMCAFARIACSSRTGCYRFLLQVKYLPAPISLEIFFQ</sequence>
<accession>A0A4Y2SQ72</accession>
<feature type="compositionally biased region" description="Basic and acidic residues" evidence="1">
    <location>
        <begin position="13"/>
        <end position="22"/>
    </location>
</feature>
<reference evidence="2 3" key="1">
    <citation type="journal article" date="2019" name="Sci. Rep.">
        <title>Orb-weaving spider Araneus ventricosus genome elucidates the spidroin gene catalogue.</title>
        <authorList>
            <person name="Kono N."/>
            <person name="Nakamura H."/>
            <person name="Ohtoshi R."/>
            <person name="Moran D.A.P."/>
            <person name="Shinohara A."/>
            <person name="Yoshida Y."/>
            <person name="Fujiwara M."/>
            <person name="Mori M."/>
            <person name="Tomita M."/>
            <person name="Arakawa K."/>
        </authorList>
    </citation>
    <scope>NUCLEOTIDE SEQUENCE [LARGE SCALE GENOMIC DNA]</scope>
</reference>
<keyword evidence="3" id="KW-1185">Reference proteome</keyword>
<evidence type="ECO:0000256" key="1">
    <source>
        <dbReference type="SAM" id="MobiDB-lite"/>
    </source>
</evidence>
<comment type="caution">
    <text evidence="2">The sequence shown here is derived from an EMBL/GenBank/DDBJ whole genome shotgun (WGS) entry which is preliminary data.</text>
</comment>
<dbReference type="EMBL" id="BGPR01022875">
    <property type="protein sequence ID" value="GBN89600.1"/>
    <property type="molecule type" value="Genomic_DNA"/>
</dbReference>
<evidence type="ECO:0000313" key="3">
    <source>
        <dbReference type="Proteomes" id="UP000499080"/>
    </source>
</evidence>
<organism evidence="2 3">
    <name type="scientific">Araneus ventricosus</name>
    <name type="common">Orbweaver spider</name>
    <name type="synonym">Epeira ventricosa</name>
    <dbReference type="NCBI Taxonomy" id="182803"/>
    <lineage>
        <taxon>Eukaryota</taxon>
        <taxon>Metazoa</taxon>
        <taxon>Ecdysozoa</taxon>
        <taxon>Arthropoda</taxon>
        <taxon>Chelicerata</taxon>
        <taxon>Arachnida</taxon>
        <taxon>Araneae</taxon>
        <taxon>Araneomorphae</taxon>
        <taxon>Entelegynae</taxon>
        <taxon>Araneoidea</taxon>
        <taxon>Araneidae</taxon>
        <taxon>Araneus</taxon>
    </lineage>
</organism>
<dbReference type="AlphaFoldDB" id="A0A4Y2SQ72"/>